<feature type="domain" description="HTH cro/C1-type" evidence="2">
    <location>
        <begin position="15"/>
        <end position="69"/>
    </location>
</feature>
<sequence length="106" mass="11690">MKMEAEALGLIGDHFRRARLAARLTQEQVADLAGISRPRYRDVETGAAAARTTTLINIARALGLEMMLVPQAMVPAIEALLRPEAEEDRPAFSPQPESDDDSRPHR</sequence>
<organism evidence="3 4">
    <name type="scientific">Novosphingobium resinovorum</name>
    <dbReference type="NCBI Taxonomy" id="158500"/>
    <lineage>
        <taxon>Bacteria</taxon>
        <taxon>Pseudomonadati</taxon>
        <taxon>Pseudomonadota</taxon>
        <taxon>Alphaproteobacteria</taxon>
        <taxon>Sphingomonadales</taxon>
        <taxon>Sphingomonadaceae</taxon>
        <taxon>Novosphingobium</taxon>
    </lineage>
</organism>
<dbReference type="SMART" id="SM00530">
    <property type="entry name" value="HTH_XRE"/>
    <property type="match status" value="1"/>
</dbReference>
<accession>A0A1D8A6R5</accession>
<protein>
    <submittedName>
        <fullName evidence="3">Transcriptional regulator</fullName>
    </submittedName>
</protein>
<dbReference type="GO" id="GO:0003677">
    <property type="term" value="F:DNA binding"/>
    <property type="evidence" value="ECO:0007669"/>
    <property type="project" value="InterPro"/>
</dbReference>
<dbReference type="InterPro" id="IPR010982">
    <property type="entry name" value="Lambda_DNA-bd_dom_sf"/>
</dbReference>
<dbReference type="CDD" id="cd00093">
    <property type="entry name" value="HTH_XRE"/>
    <property type="match status" value="1"/>
</dbReference>
<evidence type="ECO:0000313" key="4">
    <source>
        <dbReference type="Proteomes" id="UP000094626"/>
    </source>
</evidence>
<dbReference type="AlphaFoldDB" id="A0A1D8A6R5"/>
<evidence type="ECO:0000313" key="3">
    <source>
        <dbReference type="EMBL" id="AOR77812.1"/>
    </source>
</evidence>
<dbReference type="InterPro" id="IPR001387">
    <property type="entry name" value="Cro/C1-type_HTH"/>
</dbReference>
<reference evidence="4" key="1">
    <citation type="journal article" date="2017" name="J. Biotechnol.">
        <title>Complete genome sequence of Novosphingobium resinovorum SA1, a versatile xenobiotic-degrading bacterium capable of utilizing sulfanilic acid.</title>
        <authorList>
            <person name="Hegedus B."/>
            <person name="Kos P.B."/>
            <person name="Balint B."/>
            <person name="Maroti G."/>
            <person name="Gan H.M."/>
            <person name="Perei K."/>
            <person name="Rakhely G."/>
        </authorList>
    </citation>
    <scope>NUCLEOTIDE SEQUENCE [LARGE SCALE GENOMIC DNA]</scope>
    <source>
        <strain evidence="4">SA1</strain>
    </source>
</reference>
<dbReference type="RefSeq" id="WP_069708719.1">
    <property type="nucleotide sequence ID" value="NZ_CP017075.1"/>
</dbReference>
<gene>
    <name evidence="3" type="ORF">BES08_14400</name>
</gene>
<dbReference type="OrthoDB" id="9154356at2"/>
<proteinExistence type="predicted"/>
<feature type="region of interest" description="Disordered" evidence="1">
    <location>
        <begin position="85"/>
        <end position="106"/>
    </location>
</feature>
<dbReference type="PROSITE" id="PS50943">
    <property type="entry name" value="HTH_CROC1"/>
    <property type="match status" value="1"/>
</dbReference>
<dbReference type="Pfam" id="PF13560">
    <property type="entry name" value="HTH_31"/>
    <property type="match status" value="1"/>
</dbReference>
<name>A0A1D8A6R5_9SPHN</name>
<evidence type="ECO:0000256" key="1">
    <source>
        <dbReference type="SAM" id="MobiDB-lite"/>
    </source>
</evidence>
<dbReference type="Gene3D" id="1.10.260.40">
    <property type="entry name" value="lambda repressor-like DNA-binding domains"/>
    <property type="match status" value="1"/>
</dbReference>
<keyword evidence="4" id="KW-1185">Reference proteome</keyword>
<dbReference type="EMBL" id="CP017075">
    <property type="protein sequence ID" value="AOR77812.1"/>
    <property type="molecule type" value="Genomic_DNA"/>
</dbReference>
<evidence type="ECO:0000259" key="2">
    <source>
        <dbReference type="PROSITE" id="PS50943"/>
    </source>
</evidence>
<dbReference type="SUPFAM" id="SSF47413">
    <property type="entry name" value="lambda repressor-like DNA-binding domains"/>
    <property type="match status" value="1"/>
</dbReference>
<dbReference type="KEGG" id="nre:BES08_14400"/>
<dbReference type="Proteomes" id="UP000094626">
    <property type="component" value="Chromosome"/>
</dbReference>